<accession>A0A2P8HNP9</accession>
<name>A0A2P8HNP9_CHINA</name>
<protein>
    <submittedName>
        <fullName evidence="1">Uncharacterized protein</fullName>
    </submittedName>
</protein>
<dbReference type="OrthoDB" id="668105at2"/>
<keyword evidence="2" id="KW-1185">Reference proteome</keyword>
<dbReference type="Proteomes" id="UP000240971">
    <property type="component" value="Unassembled WGS sequence"/>
</dbReference>
<evidence type="ECO:0000313" key="1">
    <source>
        <dbReference type="EMBL" id="PSL47839.1"/>
    </source>
</evidence>
<comment type="caution">
    <text evidence="1">The sequence shown here is derived from an EMBL/GenBank/DDBJ whole genome shotgun (WGS) entry which is preliminary data.</text>
</comment>
<sequence>MFTGIFSSSLQRKFCEGFLFFPIKRLRQYGHFIFKQYKPRSGVKAVLDHQTGKFDFHARYAFELSRLIADKAIPQASLVIGKMEALYEVIREGTHNSPDMYPDFNDVITGYYHAITTYNGVVLGNLQEEMKPALKKKVSERMFEDMGYDHHIKVQRLIKEFVGQSQAIVAFLQSCVDKDYGFPANYSSLELTDLITGIKQVITIQRNLIASLQAWGNADKLQGRQVYYN</sequence>
<gene>
    <name evidence="1" type="ORF">CLV51_102699</name>
</gene>
<reference evidence="1 2" key="1">
    <citation type="submission" date="2018-03" db="EMBL/GenBank/DDBJ databases">
        <title>Genomic Encyclopedia of Archaeal and Bacterial Type Strains, Phase II (KMG-II): from individual species to whole genera.</title>
        <authorList>
            <person name="Goeker M."/>
        </authorList>
    </citation>
    <scope>NUCLEOTIDE SEQUENCE [LARGE SCALE GENOMIC DNA]</scope>
    <source>
        <strain evidence="1 2">DSM 24859</strain>
    </source>
</reference>
<proteinExistence type="predicted"/>
<organism evidence="1 2">
    <name type="scientific">Chitinophaga niastensis</name>
    <dbReference type="NCBI Taxonomy" id="536980"/>
    <lineage>
        <taxon>Bacteria</taxon>
        <taxon>Pseudomonadati</taxon>
        <taxon>Bacteroidota</taxon>
        <taxon>Chitinophagia</taxon>
        <taxon>Chitinophagales</taxon>
        <taxon>Chitinophagaceae</taxon>
        <taxon>Chitinophaga</taxon>
    </lineage>
</organism>
<dbReference type="AlphaFoldDB" id="A0A2P8HNP9"/>
<dbReference type="EMBL" id="PYAW01000002">
    <property type="protein sequence ID" value="PSL47839.1"/>
    <property type="molecule type" value="Genomic_DNA"/>
</dbReference>
<evidence type="ECO:0000313" key="2">
    <source>
        <dbReference type="Proteomes" id="UP000240971"/>
    </source>
</evidence>
<dbReference type="RefSeq" id="WP_106528263.1">
    <property type="nucleotide sequence ID" value="NZ_PYAW01000002.1"/>
</dbReference>